<keyword evidence="2" id="KW-0472">Membrane</keyword>
<gene>
    <name evidence="3" type="ORF">C4K68_07790</name>
</gene>
<evidence type="ECO:0000313" key="4">
    <source>
        <dbReference type="Proteomes" id="UP000238196"/>
    </source>
</evidence>
<reference evidence="3 4" key="1">
    <citation type="submission" date="2018-02" db="EMBL/GenBank/DDBJ databases">
        <title>novel marine gammaproteobacteria from coastal saline agro ecosystem.</title>
        <authorList>
            <person name="Krishnan R."/>
            <person name="Ramesh Kumar N."/>
        </authorList>
    </citation>
    <scope>NUCLEOTIDE SEQUENCE [LARGE SCALE GENOMIC DNA]</scope>
    <source>
        <strain evidence="3 4">228</strain>
    </source>
</reference>
<dbReference type="OrthoDB" id="6422829at2"/>
<dbReference type="AlphaFoldDB" id="A0A2S5KTT7"/>
<keyword evidence="2" id="KW-0812">Transmembrane</keyword>
<comment type="caution">
    <text evidence="3">The sequence shown here is derived from an EMBL/GenBank/DDBJ whole genome shotgun (WGS) entry which is preliminary data.</text>
</comment>
<accession>A0A2S5KTT7</accession>
<feature type="transmembrane region" description="Helical" evidence="2">
    <location>
        <begin position="62"/>
        <end position="83"/>
    </location>
</feature>
<evidence type="ECO:0000313" key="3">
    <source>
        <dbReference type="EMBL" id="PPC77939.1"/>
    </source>
</evidence>
<dbReference type="EMBL" id="PRLP01000023">
    <property type="protein sequence ID" value="PPC77939.1"/>
    <property type="molecule type" value="Genomic_DNA"/>
</dbReference>
<keyword evidence="2" id="KW-1133">Transmembrane helix</keyword>
<keyword evidence="1" id="KW-0175">Coiled coil</keyword>
<proteinExistence type="predicted"/>
<protein>
    <recommendedName>
        <fullName evidence="5">Phage abortive infection protein</fullName>
    </recommendedName>
</protein>
<evidence type="ECO:0000256" key="1">
    <source>
        <dbReference type="SAM" id="Coils"/>
    </source>
</evidence>
<evidence type="ECO:0008006" key="5">
    <source>
        <dbReference type="Google" id="ProtNLM"/>
    </source>
</evidence>
<evidence type="ECO:0000256" key="2">
    <source>
        <dbReference type="SAM" id="Phobius"/>
    </source>
</evidence>
<organism evidence="3 4">
    <name type="scientific">Proteobacteria bacterium 228</name>
    <dbReference type="NCBI Taxonomy" id="2083153"/>
    <lineage>
        <taxon>Bacteria</taxon>
        <taxon>Pseudomonadati</taxon>
        <taxon>Pseudomonadota</taxon>
    </lineage>
</organism>
<feature type="coiled-coil region" evidence="1">
    <location>
        <begin position="83"/>
        <end position="117"/>
    </location>
</feature>
<dbReference type="Proteomes" id="UP000238196">
    <property type="component" value="Unassembled WGS sequence"/>
</dbReference>
<name>A0A2S5KTT7_9PROT</name>
<sequence>MSEQEEAKPQEDKANDHSQEWLIAVAVGLVMLLVIGIYFSKAGLPNASDADLRGELGTLGDFFGGVLNPILSFVSIVLLLITLKQTQKSLGLSERTLEQTKQQLSLSQKEMELTRLEMRETTKAQREVEKTQRSQKFENSFFSLVAAHDVLLQNVYKAYCLEKLLGRIDKVLFNIPNCFSYQSFIESHNEILFLRNYQRIIADLIDGYRDTSGEGKDCDIYYKVLFSKYDSNLTSLMIRLDVLESLSEADLEHEGSSYEPTSVEYMDLICKSYNEKIENKLFINKAVLFSVDCQFGASWYIKSINKFIRKIEGCPDPFGVSDHVAPLKYSKNTKVLSTYFGLKNKKEIYELIHCAIHDSLTIKLGFRISL</sequence>
<feature type="transmembrane region" description="Helical" evidence="2">
    <location>
        <begin position="21"/>
        <end position="39"/>
    </location>
</feature>